<proteinExistence type="predicted"/>
<organism evidence="2 3">
    <name type="scientific">Aldrovandia affinis</name>
    <dbReference type="NCBI Taxonomy" id="143900"/>
    <lineage>
        <taxon>Eukaryota</taxon>
        <taxon>Metazoa</taxon>
        <taxon>Chordata</taxon>
        <taxon>Craniata</taxon>
        <taxon>Vertebrata</taxon>
        <taxon>Euteleostomi</taxon>
        <taxon>Actinopterygii</taxon>
        <taxon>Neopterygii</taxon>
        <taxon>Teleostei</taxon>
        <taxon>Notacanthiformes</taxon>
        <taxon>Halosauridae</taxon>
        <taxon>Aldrovandia</taxon>
    </lineage>
</organism>
<dbReference type="EMBL" id="JAINUG010000039">
    <property type="protein sequence ID" value="KAJ8407396.1"/>
    <property type="molecule type" value="Genomic_DNA"/>
</dbReference>
<feature type="region of interest" description="Disordered" evidence="1">
    <location>
        <begin position="44"/>
        <end position="95"/>
    </location>
</feature>
<evidence type="ECO:0000313" key="2">
    <source>
        <dbReference type="EMBL" id="KAJ8407396.1"/>
    </source>
</evidence>
<keyword evidence="3" id="KW-1185">Reference proteome</keyword>
<evidence type="ECO:0000313" key="3">
    <source>
        <dbReference type="Proteomes" id="UP001221898"/>
    </source>
</evidence>
<sequence length="95" mass="9908">MGVVGQPELQALFPVESALYTRALQLCHSSPMGPCLFSLRRSVSAADGDSAQGAPQSLANTRQEEQLVPNPPSQAPHTPAAVLSTASDQSALSQH</sequence>
<dbReference type="AlphaFoldDB" id="A0AAD7WS46"/>
<protein>
    <submittedName>
        <fullName evidence="2">Uncharacterized protein</fullName>
    </submittedName>
</protein>
<feature type="compositionally biased region" description="Polar residues" evidence="1">
    <location>
        <begin position="84"/>
        <end position="95"/>
    </location>
</feature>
<reference evidence="2" key="1">
    <citation type="journal article" date="2023" name="Science">
        <title>Genome structures resolve the early diversification of teleost fishes.</title>
        <authorList>
            <person name="Parey E."/>
            <person name="Louis A."/>
            <person name="Montfort J."/>
            <person name="Bouchez O."/>
            <person name="Roques C."/>
            <person name="Iampietro C."/>
            <person name="Lluch J."/>
            <person name="Castinel A."/>
            <person name="Donnadieu C."/>
            <person name="Desvignes T."/>
            <person name="Floi Bucao C."/>
            <person name="Jouanno E."/>
            <person name="Wen M."/>
            <person name="Mejri S."/>
            <person name="Dirks R."/>
            <person name="Jansen H."/>
            <person name="Henkel C."/>
            <person name="Chen W.J."/>
            <person name="Zahm M."/>
            <person name="Cabau C."/>
            <person name="Klopp C."/>
            <person name="Thompson A.W."/>
            <person name="Robinson-Rechavi M."/>
            <person name="Braasch I."/>
            <person name="Lecointre G."/>
            <person name="Bobe J."/>
            <person name="Postlethwait J.H."/>
            <person name="Berthelot C."/>
            <person name="Roest Crollius H."/>
            <person name="Guiguen Y."/>
        </authorList>
    </citation>
    <scope>NUCLEOTIDE SEQUENCE</scope>
    <source>
        <strain evidence="2">NC1722</strain>
    </source>
</reference>
<accession>A0AAD7WS46</accession>
<comment type="caution">
    <text evidence="2">The sequence shown here is derived from an EMBL/GenBank/DDBJ whole genome shotgun (WGS) entry which is preliminary data.</text>
</comment>
<evidence type="ECO:0000256" key="1">
    <source>
        <dbReference type="SAM" id="MobiDB-lite"/>
    </source>
</evidence>
<dbReference type="Proteomes" id="UP001221898">
    <property type="component" value="Unassembled WGS sequence"/>
</dbReference>
<gene>
    <name evidence="2" type="ORF">AAFF_G00279700</name>
</gene>
<name>A0AAD7WS46_9TELE</name>